<name>A0ABY4HRE7_9FLAO</name>
<evidence type="ECO:0000313" key="2">
    <source>
        <dbReference type="Proteomes" id="UP000830454"/>
    </source>
</evidence>
<dbReference type="EMBL" id="CP090145">
    <property type="protein sequence ID" value="UOX35138.1"/>
    <property type="molecule type" value="Genomic_DNA"/>
</dbReference>
<evidence type="ECO:0000313" key="1">
    <source>
        <dbReference type="EMBL" id="UOX35138.1"/>
    </source>
</evidence>
<reference evidence="1" key="1">
    <citation type="submission" date="2021-12" db="EMBL/GenBank/DDBJ databases">
        <authorList>
            <person name="Cha I.-T."/>
            <person name="Lee K.-E."/>
            <person name="Park S.-J."/>
        </authorList>
    </citation>
    <scope>NUCLEOTIDE SEQUENCE</scope>
    <source>
        <strain evidence="1">YSM-43</strain>
    </source>
</reference>
<dbReference type="InterPro" id="IPR025366">
    <property type="entry name" value="DUF4270"/>
</dbReference>
<sequence length="547" mass="61177">MKKIVSNIAILLSIATIVSCDKDFNTIGSEVIGDDHFDFLIKDDVTLSAYTKRTGAVQSNNLPINSLGIYVDPYFGTTKSTFVSQLELSSIAPYFGNIREIQSTDSIYLYVPYFSEQTATGSGIEPNTFKLKSVYGDSDNATLDLKIFENGYFLRNYNAADPSISQKYYSDEKTSLIENNLASAQLNDGSNLSENTQFKFNKEEIIIYKTNGSGAYLDSNGAVTTDDSKRVVKERLSPGMWINLNKSFFETKVLNAPDSKLINNNLFKEYFKGLYFQVDANSSGNSNALALLDFSKAYITMQYHTKEAATDEFKKKTFKLNLKGNTINFFENTFSSEYNDELTNTNAPNTDEFLYPKGGDGSVVFIDLFGDDDAGDDDLIPEELEELRSQSILINEAYLTFYVKNEGQKNPTRIFLYDATNNTPILDYIFDSSTATDPANNKFSYGGILEVVENVDTKYKIRLSSHINNLIKGTNPNTNKNVRLGLSVTQNINNGNRYDIKDSTLFGNTNLPIGSIMSPLGTILYGNHPSTDPSKKMKFEIYYTKPN</sequence>
<proteinExistence type="predicted"/>
<dbReference type="Pfam" id="PF14092">
    <property type="entry name" value="DUF4270"/>
    <property type="match status" value="1"/>
</dbReference>
<protein>
    <submittedName>
        <fullName evidence="1">DUF4270 domain-containing protein</fullName>
    </submittedName>
</protein>
<dbReference type="RefSeq" id="WP_246918342.1">
    <property type="nucleotide sequence ID" value="NZ_CP090145.1"/>
</dbReference>
<reference evidence="1" key="2">
    <citation type="submission" date="2022-04" db="EMBL/GenBank/DDBJ databases">
        <title>Complete Genome Sequence of Flavobacterium sediminilitoris YSM-43, Isolated from a Tidal Sediment.</title>
        <authorList>
            <person name="Lee P.A."/>
        </authorList>
    </citation>
    <scope>NUCLEOTIDE SEQUENCE</scope>
    <source>
        <strain evidence="1">YSM-43</strain>
    </source>
</reference>
<gene>
    <name evidence="1" type="ORF">LXD69_06390</name>
</gene>
<dbReference type="PROSITE" id="PS51257">
    <property type="entry name" value="PROKAR_LIPOPROTEIN"/>
    <property type="match status" value="1"/>
</dbReference>
<accession>A0ABY4HRE7</accession>
<organism evidence="1 2">
    <name type="scientific">Flavobacterium sediminilitoris</name>
    <dbReference type="NCBI Taxonomy" id="2024526"/>
    <lineage>
        <taxon>Bacteria</taxon>
        <taxon>Pseudomonadati</taxon>
        <taxon>Bacteroidota</taxon>
        <taxon>Flavobacteriia</taxon>
        <taxon>Flavobacteriales</taxon>
        <taxon>Flavobacteriaceae</taxon>
        <taxon>Flavobacterium</taxon>
    </lineage>
</organism>
<dbReference type="Proteomes" id="UP000830454">
    <property type="component" value="Chromosome"/>
</dbReference>
<keyword evidence="2" id="KW-1185">Reference proteome</keyword>